<evidence type="ECO:0000256" key="5">
    <source>
        <dbReference type="ARBA" id="ARBA00022727"/>
    </source>
</evidence>
<organism evidence="13 14">
    <name type="scientific">Modicisalibacter tunisiensis</name>
    <dbReference type="NCBI Taxonomy" id="390637"/>
    <lineage>
        <taxon>Bacteria</taxon>
        <taxon>Pseudomonadati</taxon>
        <taxon>Pseudomonadota</taxon>
        <taxon>Gammaproteobacteria</taxon>
        <taxon>Oceanospirillales</taxon>
        <taxon>Halomonadaceae</taxon>
        <taxon>Modicisalibacter</taxon>
    </lineage>
</organism>
<keyword evidence="4 11" id="KW-0808">Transferase</keyword>
<evidence type="ECO:0000313" key="13">
    <source>
        <dbReference type="EMBL" id="MBZ9568681.1"/>
    </source>
</evidence>
<comment type="function">
    <text evidence="11">Phosphorylation of dTMP to form dTDP in both de novo and salvage pathways of dTTP synthesis.</text>
</comment>
<evidence type="ECO:0000256" key="9">
    <source>
        <dbReference type="ARBA" id="ARBA00029962"/>
    </source>
</evidence>
<dbReference type="PANTHER" id="PTHR10344:SF4">
    <property type="entry name" value="UMP-CMP KINASE 2, MITOCHONDRIAL"/>
    <property type="match status" value="1"/>
</dbReference>
<dbReference type="Proteomes" id="UP001319883">
    <property type="component" value="Unassembled WGS sequence"/>
</dbReference>
<comment type="catalytic activity">
    <reaction evidence="10 11">
        <text>dTMP + ATP = dTDP + ADP</text>
        <dbReference type="Rhea" id="RHEA:13517"/>
        <dbReference type="ChEBI" id="CHEBI:30616"/>
        <dbReference type="ChEBI" id="CHEBI:58369"/>
        <dbReference type="ChEBI" id="CHEBI:63528"/>
        <dbReference type="ChEBI" id="CHEBI:456216"/>
        <dbReference type="EC" id="2.7.4.9"/>
    </reaction>
</comment>
<dbReference type="Pfam" id="PF02223">
    <property type="entry name" value="Thymidylate_kin"/>
    <property type="match status" value="1"/>
</dbReference>
<evidence type="ECO:0000256" key="1">
    <source>
        <dbReference type="ARBA" id="ARBA00009776"/>
    </source>
</evidence>
<keyword evidence="8 11" id="KW-0067">ATP-binding</keyword>
<dbReference type="InterPro" id="IPR027417">
    <property type="entry name" value="P-loop_NTPase"/>
</dbReference>
<reference evidence="13 14" key="1">
    <citation type="submission" date="2021-05" db="EMBL/GenBank/DDBJ databases">
        <title>Petroleum and Energy Research Collection (APPE): ex situ preservation of microbial diversity associated with the oil industry and exploitation of its biotechnological potential.</title>
        <authorList>
            <person name="Paixao C.T.M."/>
            <person name="Gomes M.B."/>
            <person name="Oliveira V.M."/>
        </authorList>
    </citation>
    <scope>NUCLEOTIDE SEQUENCE [LARGE SCALE GENOMIC DNA]</scope>
    <source>
        <strain evidence="13 14">LIT2</strain>
    </source>
</reference>
<comment type="similarity">
    <text evidence="1 11">Belongs to the thymidylate kinase family.</text>
</comment>
<evidence type="ECO:0000256" key="3">
    <source>
        <dbReference type="ARBA" id="ARBA00017144"/>
    </source>
</evidence>
<accession>A0ABS7X1B1</accession>
<proteinExistence type="inferred from homology"/>
<evidence type="ECO:0000256" key="4">
    <source>
        <dbReference type="ARBA" id="ARBA00022679"/>
    </source>
</evidence>
<dbReference type="Gene3D" id="3.40.50.300">
    <property type="entry name" value="P-loop containing nucleotide triphosphate hydrolases"/>
    <property type="match status" value="1"/>
</dbReference>
<dbReference type="GO" id="GO:0004798">
    <property type="term" value="F:dTMP kinase activity"/>
    <property type="evidence" value="ECO:0007669"/>
    <property type="project" value="UniProtKB-EC"/>
</dbReference>
<evidence type="ECO:0000256" key="10">
    <source>
        <dbReference type="ARBA" id="ARBA00048743"/>
    </source>
</evidence>
<feature type="binding site" evidence="11">
    <location>
        <begin position="12"/>
        <end position="19"/>
    </location>
    <ligand>
        <name>ATP</name>
        <dbReference type="ChEBI" id="CHEBI:30616"/>
    </ligand>
</feature>
<dbReference type="InterPro" id="IPR039430">
    <property type="entry name" value="Thymidylate_kin-like_dom"/>
</dbReference>
<dbReference type="EMBL" id="JAGXFD010000001">
    <property type="protein sequence ID" value="MBZ9568681.1"/>
    <property type="molecule type" value="Genomic_DNA"/>
</dbReference>
<sequence>MPSRGRFITLEGGEGVGKSTNLALVRDHLESLGIETITTREPGGTPRAEAIRELLLAPDEAETLADDAELLLVFAARAQHLARRIRPALERGAWVVCDRFTDATYAYQGSARRGDRSAIAMLETFVQQGLQPDLTLLLDMPVDAARERVTARGQGLDRFERERAAFFEAVRQGYLERAAAAPARIAVIDAARSLTQVQADICHCLDQRVAAWRS</sequence>
<feature type="domain" description="Thymidylate kinase-like" evidence="12">
    <location>
        <begin position="10"/>
        <end position="201"/>
    </location>
</feature>
<name>A0ABS7X1B1_9GAMM</name>
<dbReference type="CDD" id="cd01672">
    <property type="entry name" value="TMPK"/>
    <property type="match status" value="1"/>
</dbReference>
<dbReference type="EC" id="2.7.4.9" evidence="2 11"/>
<evidence type="ECO:0000313" key="14">
    <source>
        <dbReference type="Proteomes" id="UP001319883"/>
    </source>
</evidence>
<keyword evidence="7 11" id="KW-0418">Kinase</keyword>
<dbReference type="SUPFAM" id="SSF52540">
    <property type="entry name" value="P-loop containing nucleoside triphosphate hydrolases"/>
    <property type="match status" value="1"/>
</dbReference>
<dbReference type="NCBIfam" id="TIGR00041">
    <property type="entry name" value="DTMP_kinase"/>
    <property type="match status" value="1"/>
</dbReference>
<evidence type="ECO:0000256" key="6">
    <source>
        <dbReference type="ARBA" id="ARBA00022741"/>
    </source>
</evidence>
<evidence type="ECO:0000256" key="8">
    <source>
        <dbReference type="ARBA" id="ARBA00022840"/>
    </source>
</evidence>
<dbReference type="InterPro" id="IPR018094">
    <property type="entry name" value="Thymidylate_kinase"/>
</dbReference>
<evidence type="ECO:0000256" key="2">
    <source>
        <dbReference type="ARBA" id="ARBA00012980"/>
    </source>
</evidence>
<keyword evidence="6 11" id="KW-0547">Nucleotide-binding</keyword>
<keyword evidence="5 11" id="KW-0545">Nucleotide biosynthesis</keyword>
<dbReference type="PANTHER" id="PTHR10344">
    <property type="entry name" value="THYMIDYLATE KINASE"/>
    <property type="match status" value="1"/>
</dbReference>
<gene>
    <name evidence="11" type="primary">tmk</name>
    <name evidence="13" type="ORF">KGQ91_13470</name>
</gene>
<dbReference type="RefSeq" id="WP_163650099.1">
    <property type="nucleotide sequence ID" value="NZ_JAGXFD010000001.1"/>
</dbReference>
<protein>
    <recommendedName>
        <fullName evidence="3 11">Thymidylate kinase</fullName>
        <ecNumber evidence="2 11">2.7.4.9</ecNumber>
    </recommendedName>
    <alternativeName>
        <fullName evidence="9 11">dTMP kinase</fullName>
    </alternativeName>
</protein>
<dbReference type="HAMAP" id="MF_00165">
    <property type="entry name" value="Thymidylate_kinase"/>
    <property type="match status" value="1"/>
</dbReference>
<evidence type="ECO:0000259" key="12">
    <source>
        <dbReference type="Pfam" id="PF02223"/>
    </source>
</evidence>
<evidence type="ECO:0000256" key="7">
    <source>
        <dbReference type="ARBA" id="ARBA00022777"/>
    </source>
</evidence>
<keyword evidence="14" id="KW-1185">Reference proteome</keyword>
<comment type="caution">
    <text evidence="13">The sequence shown here is derived from an EMBL/GenBank/DDBJ whole genome shotgun (WGS) entry which is preliminary data.</text>
</comment>
<evidence type="ECO:0000256" key="11">
    <source>
        <dbReference type="HAMAP-Rule" id="MF_00165"/>
    </source>
</evidence>